<name>A0A1H7QM92_AQUAM</name>
<proteinExistence type="predicted"/>
<evidence type="ECO:0000313" key="6">
    <source>
        <dbReference type="EMBL" id="SEL49072.1"/>
    </source>
</evidence>
<dbReference type="Pfam" id="PF01494">
    <property type="entry name" value="FAD_binding_3"/>
    <property type="match status" value="1"/>
</dbReference>
<dbReference type="PANTHER" id="PTHR46496">
    <property type="match status" value="1"/>
</dbReference>
<gene>
    <name evidence="6" type="ORF">SAMN04487910_2616</name>
</gene>
<comment type="cofactor">
    <cofactor evidence="1">
        <name>FAD</name>
        <dbReference type="ChEBI" id="CHEBI:57692"/>
    </cofactor>
</comment>
<evidence type="ECO:0000256" key="2">
    <source>
        <dbReference type="ARBA" id="ARBA00022630"/>
    </source>
</evidence>
<evidence type="ECO:0000256" key="3">
    <source>
        <dbReference type="ARBA" id="ARBA00022827"/>
    </source>
</evidence>
<dbReference type="InterPro" id="IPR036188">
    <property type="entry name" value="FAD/NAD-bd_sf"/>
</dbReference>
<evidence type="ECO:0000256" key="4">
    <source>
        <dbReference type="ARBA" id="ARBA00023002"/>
    </source>
</evidence>
<evidence type="ECO:0000256" key="1">
    <source>
        <dbReference type="ARBA" id="ARBA00001974"/>
    </source>
</evidence>
<dbReference type="AlphaFoldDB" id="A0A1H7QM92"/>
<keyword evidence="4" id="KW-0560">Oxidoreductase</keyword>
<organism evidence="6 7">
    <name type="scientific">Aquimarina amphilecti</name>
    <dbReference type="NCBI Taxonomy" id="1038014"/>
    <lineage>
        <taxon>Bacteria</taxon>
        <taxon>Pseudomonadati</taxon>
        <taxon>Bacteroidota</taxon>
        <taxon>Flavobacteriia</taxon>
        <taxon>Flavobacteriales</taxon>
        <taxon>Flavobacteriaceae</taxon>
        <taxon>Aquimarina</taxon>
    </lineage>
</organism>
<evidence type="ECO:0000259" key="5">
    <source>
        <dbReference type="Pfam" id="PF01494"/>
    </source>
</evidence>
<dbReference type="PANTHER" id="PTHR46496:SF1">
    <property type="entry name" value="ZEAXANTHIN EPOXIDASE, CHLOROPLASTIC"/>
    <property type="match status" value="1"/>
</dbReference>
<dbReference type="GO" id="GO:0071949">
    <property type="term" value="F:FAD binding"/>
    <property type="evidence" value="ECO:0007669"/>
    <property type="project" value="InterPro"/>
</dbReference>
<dbReference type="GO" id="GO:0016491">
    <property type="term" value="F:oxidoreductase activity"/>
    <property type="evidence" value="ECO:0007669"/>
    <property type="project" value="UniProtKB-KW"/>
</dbReference>
<evidence type="ECO:0000313" key="7">
    <source>
        <dbReference type="Proteomes" id="UP000198521"/>
    </source>
</evidence>
<dbReference type="STRING" id="1038014.SAMN04487910_2616"/>
<dbReference type="EMBL" id="FOAB01000004">
    <property type="protein sequence ID" value="SEL49072.1"/>
    <property type="molecule type" value="Genomic_DNA"/>
</dbReference>
<accession>A0A1H7QM92</accession>
<dbReference type="Proteomes" id="UP000198521">
    <property type="component" value="Unassembled WGS sequence"/>
</dbReference>
<reference evidence="6 7" key="1">
    <citation type="submission" date="2016-10" db="EMBL/GenBank/DDBJ databases">
        <authorList>
            <person name="de Groot N.N."/>
        </authorList>
    </citation>
    <scope>NUCLEOTIDE SEQUENCE [LARGE SCALE GENOMIC DNA]</scope>
    <source>
        <strain evidence="6 7">DSM 25232</strain>
    </source>
</reference>
<dbReference type="RefSeq" id="WP_091409115.1">
    <property type="nucleotide sequence ID" value="NZ_FOAB01000004.1"/>
</dbReference>
<dbReference type="SUPFAM" id="SSF51905">
    <property type="entry name" value="FAD/NAD(P)-binding domain"/>
    <property type="match status" value="1"/>
</dbReference>
<protein>
    <submittedName>
        <fullName evidence="6">2-polyprenyl-6-methoxyphenol hydroxylase</fullName>
    </submittedName>
</protein>
<dbReference type="PRINTS" id="PR00420">
    <property type="entry name" value="RNGMNOXGNASE"/>
</dbReference>
<dbReference type="OrthoDB" id="9766816at2"/>
<dbReference type="InterPro" id="IPR002938">
    <property type="entry name" value="FAD-bd"/>
</dbReference>
<sequence length="390" mass="44264">MTESISIVGGGIGGLVTALSFDKLNIPYKLYERAVSLEVVGAGIWLSPNALQVLEWINPSLLQEIQNTGNTFNRIMVANHKLKPISDSKQDFVQEKFGYTTMAIHRGKLQQILYEYVQQENIILGKDFREYAENDEKPYELYFEDGSVVNTNSIIGADGINSKIRKQLFPNSKLRYSGQTCWRGVSNYNLDAQLESVGFTLWGKKLQFGVSKISEGKVYWFAVKLSAPNLTDDKKSIKSLLVTMFSEYDPLVTDLIKNTPNETIFRGDLSDLELLNKWNSGNICLIGDAAHSMTPDLGQGGAQAIEDAFYLSNFIKETNKLESAFNKFYAYRKTKVEKLVKQSRLTSKIAITNRFMEVIRNLVLKRTPESYMKKQMFELYKLDKTIVNNP</sequence>
<keyword evidence="3" id="KW-0274">FAD</keyword>
<keyword evidence="2" id="KW-0285">Flavoprotein</keyword>
<feature type="domain" description="FAD-binding" evidence="5">
    <location>
        <begin position="5"/>
        <end position="315"/>
    </location>
</feature>
<dbReference type="Gene3D" id="3.50.50.60">
    <property type="entry name" value="FAD/NAD(P)-binding domain"/>
    <property type="match status" value="1"/>
</dbReference>
<keyword evidence="7" id="KW-1185">Reference proteome</keyword>